<proteinExistence type="predicted"/>
<dbReference type="EMBL" id="CAACYH010000004">
    <property type="protein sequence ID" value="VFB13318.1"/>
    <property type="molecule type" value="Genomic_DNA"/>
</dbReference>
<dbReference type="Proteomes" id="UP000396835">
    <property type="component" value="Unassembled WGS sequence"/>
</dbReference>
<evidence type="ECO:0000313" key="2">
    <source>
        <dbReference type="Proteomes" id="UP000396835"/>
    </source>
</evidence>
<organism evidence="1 2">
    <name type="scientific">Prevotella heparinolytica</name>
    <dbReference type="NCBI Taxonomy" id="28113"/>
    <lineage>
        <taxon>Bacteria</taxon>
        <taxon>Pseudomonadati</taxon>
        <taxon>Bacteroidota</taxon>
        <taxon>Bacteroidia</taxon>
        <taxon>Bacteroidales</taxon>
        <taxon>Bacteroidaceae</taxon>
        <taxon>Bacteroides</taxon>
    </lineage>
</organism>
<gene>
    <name evidence="1" type="ORF">NCTC7812_00841</name>
</gene>
<dbReference type="AlphaFoldDB" id="A0A449I1P2"/>
<name>A0A449I1P2_9BACE</name>
<accession>A0A449I1P2</accession>
<protein>
    <submittedName>
        <fullName evidence="1">Uncharacterized protein</fullName>
    </submittedName>
</protein>
<sequence>MADALFSLICQTLVFVLTETCVCHDRHKCLSHQLQVSDKTAAEACPQPCPKPL</sequence>
<evidence type="ECO:0000313" key="1">
    <source>
        <dbReference type="EMBL" id="VFB13318.1"/>
    </source>
</evidence>
<reference evidence="1 2" key="1">
    <citation type="submission" date="2019-02" db="EMBL/GenBank/DDBJ databases">
        <authorList>
            <consortium name="Pathogen Informatics"/>
        </authorList>
    </citation>
    <scope>NUCLEOTIDE SEQUENCE [LARGE SCALE GENOMIC DNA]</scope>
    <source>
        <strain evidence="1 2">3012STDY7078512</strain>
    </source>
</reference>